<dbReference type="InterPro" id="IPR000477">
    <property type="entry name" value="RT_dom"/>
</dbReference>
<protein>
    <submittedName>
        <fullName evidence="2">WGS project CAEQ00000000 data, annotated contig 245</fullName>
    </submittedName>
</protein>
<dbReference type="AlphaFoldDB" id="F9WEA9"/>
<evidence type="ECO:0000313" key="2">
    <source>
        <dbReference type="EMBL" id="CCD15616.1"/>
    </source>
</evidence>
<name>F9WEA9_TRYCI</name>
<accession>F9WEA9</accession>
<evidence type="ECO:0000313" key="3">
    <source>
        <dbReference type="Proteomes" id="UP000000702"/>
    </source>
</evidence>
<dbReference type="VEuPathDB" id="TriTrypDB:TcIL3000_0_06480"/>
<proteinExistence type="predicted"/>
<dbReference type="Proteomes" id="UP000000702">
    <property type="component" value="Unassembled WGS sequence"/>
</dbReference>
<reference evidence="2 3" key="2">
    <citation type="journal article" date="2012" name="Proc. Natl. Acad. Sci. U.S.A.">
        <title>Antigenic diversity is generated by distinct evolutionary mechanisms in African trypanosome species.</title>
        <authorList>
            <person name="Jackson A.P."/>
            <person name="Berry A."/>
            <person name="Aslett M."/>
            <person name="Allison H.C."/>
            <person name="Burton P."/>
            <person name="Vavrova-Anderson J."/>
            <person name="Brown R."/>
            <person name="Browne H."/>
            <person name="Corton N."/>
            <person name="Hauser H."/>
            <person name="Gamble J."/>
            <person name="Gilderthorp R."/>
            <person name="Marcello L."/>
            <person name="McQuillan J."/>
            <person name="Otto T.D."/>
            <person name="Quail M.A."/>
            <person name="Sanders M.J."/>
            <person name="van Tonder A."/>
            <person name="Ginger M.L."/>
            <person name="Field M.C."/>
            <person name="Barry J.D."/>
            <person name="Hertz-Fowler C."/>
            <person name="Berriman M."/>
        </authorList>
    </citation>
    <scope>NUCLEOTIDE SEQUENCE [LARGE SCALE GENOMIC DNA]</scope>
    <source>
        <strain evidence="2 3">IL3000</strain>
    </source>
</reference>
<feature type="domain" description="Reverse transcriptase" evidence="1">
    <location>
        <begin position="5"/>
        <end position="100"/>
    </location>
</feature>
<dbReference type="EMBL" id="CAEQ01001966">
    <property type="protein sequence ID" value="CCD15616.1"/>
    <property type="molecule type" value="Genomic_DNA"/>
</dbReference>
<keyword evidence="3" id="KW-1185">Reference proteome</keyword>
<organism evidence="2 3">
    <name type="scientific">Trypanosoma congolense (strain IL3000)</name>
    <dbReference type="NCBI Taxonomy" id="1068625"/>
    <lineage>
        <taxon>Eukaryota</taxon>
        <taxon>Discoba</taxon>
        <taxon>Euglenozoa</taxon>
        <taxon>Kinetoplastea</taxon>
        <taxon>Metakinetoplastina</taxon>
        <taxon>Trypanosomatida</taxon>
        <taxon>Trypanosomatidae</taxon>
        <taxon>Trypanosoma</taxon>
        <taxon>Nannomonas</taxon>
    </lineage>
</organism>
<gene>
    <name evidence="2" type="ORF">TCIL3000_0_06480</name>
</gene>
<comment type="caution">
    <text evidence="2">The sequence shown here is derived from an EMBL/GenBank/DDBJ whole genome shotgun (WGS) entry which is preliminary data.</text>
</comment>
<reference evidence="3" key="1">
    <citation type="submission" date="2011-07" db="EMBL/GenBank/DDBJ databases">
        <title>Divergent evolution of antigenic variation in African trypanosomes.</title>
        <authorList>
            <person name="Jackson A.P."/>
            <person name="Berry A."/>
            <person name="Allison H.C."/>
            <person name="Burton P."/>
            <person name="Anderson J."/>
            <person name="Aslett M."/>
            <person name="Brown R."/>
            <person name="Corton N."/>
            <person name="Harris D."/>
            <person name="Hauser H."/>
            <person name="Gamble J."/>
            <person name="Gilderthorp R."/>
            <person name="McQuillan J."/>
            <person name="Quail M.A."/>
            <person name="Sanders M."/>
            <person name="Van Tonder A."/>
            <person name="Ginger M.L."/>
            <person name="Donelson J.E."/>
            <person name="Field M.C."/>
            <person name="Barry J.D."/>
            <person name="Berriman M."/>
            <person name="Hertz-Fowler C."/>
        </authorList>
    </citation>
    <scope>NUCLEOTIDE SEQUENCE [LARGE SCALE GENOMIC DNA]</scope>
    <source>
        <strain evidence="3">IL3000</strain>
    </source>
</reference>
<dbReference type="Pfam" id="PF00078">
    <property type="entry name" value="RVT_1"/>
    <property type="match status" value="1"/>
</dbReference>
<sequence>MVAVRVNNKLSEDIELTCRVPHGSVLGLLLFIIITVNSLSEGLNRIPGLLYGFFAYDLTIMCTNSNRELIGQALQRELDCIGRWLEKHYMKMSAEKSKYAFFGARNRDPLELRPGDMRLRETRAARLLETFWVAPSYAHRSSGPAKTHLVLRGACSDRQLSGGISEGHNGGECGAAAAIPCGGAMK</sequence>
<evidence type="ECO:0000259" key="1">
    <source>
        <dbReference type="Pfam" id="PF00078"/>
    </source>
</evidence>